<protein>
    <submittedName>
        <fullName evidence="2">RCG57657</fullName>
    </submittedName>
</protein>
<name>A6JH82_RAT</name>
<evidence type="ECO:0000256" key="1">
    <source>
        <dbReference type="SAM" id="Phobius"/>
    </source>
</evidence>
<keyword evidence="1" id="KW-1133">Transmembrane helix</keyword>
<proteinExistence type="predicted"/>
<keyword evidence="1" id="KW-0812">Transmembrane</keyword>
<feature type="transmembrane region" description="Helical" evidence="1">
    <location>
        <begin position="12"/>
        <end position="33"/>
    </location>
</feature>
<sequence length="35" mass="3733">MERAVFVSSLPAVSLTMLCGCDLLFGVSSLVWVDS</sequence>
<evidence type="ECO:0000313" key="3">
    <source>
        <dbReference type="Proteomes" id="UP000234681"/>
    </source>
</evidence>
<dbReference type="Proteomes" id="UP000234681">
    <property type="component" value="Chromosome 1"/>
</dbReference>
<accession>A6JH82</accession>
<evidence type="ECO:0000313" key="2">
    <source>
        <dbReference type="EMBL" id="EDL94206.1"/>
    </source>
</evidence>
<dbReference type="EMBL" id="CH473986">
    <property type="protein sequence ID" value="EDL94206.1"/>
    <property type="molecule type" value="Genomic_DNA"/>
</dbReference>
<keyword evidence="1" id="KW-0472">Membrane</keyword>
<organism evidence="2 3">
    <name type="scientific">Rattus norvegicus</name>
    <name type="common">Rat</name>
    <dbReference type="NCBI Taxonomy" id="10116"/>
    <lineage>
        <taxon>Eukaryota</taxon>
        <taxon>Metazoa</taxon>
        <taxon>Chordata</taxon>
        <taxon>Craniata</taxon>
        <taxon>Vertebrata</taxon>
        <taxon>Euteleostomi</taxon>
        <taxon>Mammalia</taxon>
        <taxon>Eutheria</taxon>
        <taxon>Euarchontoglires</taxon>
        <taxon>Glires</taxon>
        <taxon>Rodentia</taxon>
        <taxon>Myomorpha</taxon>
        <taxon>Muroidea</taxon>
        <taxon>Muridae</taxon>
        <taxon>Murinae</taxon>
        <taxon>Rattus</taxon>
    </lineage>
</organism>
<gene>
    <name evidence="2" type="ORF">rCG_57657</name>
</gene>
<reference evidence="3" key="1">
    <citation type="submission" date="2005-09" db="EMBL/GenBank/DDBJ databases">
        <authorList>
            <person name="Mural R.J."/>
            <person name="Li P.W."/>
            <person name="Adams M.D."/>
            <person name="Amanatides P.G."/>
            <person name="Baden-Tillson H."/>
            <person name="Barnstead M."/>
            <person name="Chin S.H."/>
            <person name="Dew I."/>
            <person name="Evans C.A."/>
            <person name="Ferriera S."/>
            <person name="Flanigan M."/>
            <person name="Fosler C."/>
            <person name="Glodek A."/>
            <person name="Gu Z."/>
            <person name="Holt R.A."/>
            <person name="Jennings D."/>
            <person name="Kraft C.L."/>
            <person name="Lu F."/>
            <person name="Nguyen T."/>
            <person name="Nusskern D.R."/>
            <person name="Pfannkoch C.M."/>
            <person name="Sitter C."/>
            <person name="Sutton G.G."/>
            <person name="Venter J.C."/>
            <person name="Wang Z."/>
            <person name="Woodage T."/>
            <person name="Zheng X.H."/>
            <person name="Zhong F."/>
        </authorList>
    </citation>
    <scope>NUCLEOTIDE SEQUENCE [LARGE SCALE GENOMIC DNA]</scope>
    <source>
        <strain>BN</strain>
        <strain evidence="3">Sprague-Dawley</strain>
    </source>
</reference>
<dbReference type="PROSITE" id="PS51257">
    <property type="entry name" value="PROKAR_LIPOPROTEIN"/>
    <property type="match status" value="1"/>
</dbReference>
<dbReference type="AlphaFoldDB" id="A6JH82"/>